<feature type="domain" description="RlpA-like protein double-psi beta-barrel" evidence="5">
    <location>
        <begin position="22"/>
        <end position="108"/>
    </location>
</feature>
<evidence type="ECO:0000256" key="4">
    <source>
        <dbReference type="RuleBase" id="RU003495"/>
    </source>
</evidence>
<reference evidence="6 7" key="1">
    <citation type="submission" date="2019-02" db="EMBL/GenBank/DDBJ databases">
        <authorList>
            <person name="Fomenkov A."/>
            <person name="Dubinina G."/>
            <person name="Grabovich M."/>
            <person name="Vincze T."/>
            <person name="Roberts R.J."/>
        </authorList>
    </citation>
    <scope>NUCLEOTIDE SEQUENCE [LARGE SCALE GENOMIC DNA]</scope>
    <source>
        <strain evidence="6 7">P</strain>
    </source>
</reference>
<dbReference type="PANTHER" id="PTHR34183">
    <property type="entry name" value="ENDOLYTIC PEPTIDOGLYCAN TRANSGLYCOSYLASE RLPA"/>
    <property type="match status" value="1"/>
</dbReference>
<organism evidence="6 7">
    <name type="scientific">Thiospirochaeta perfilievii</name>
    <dbReference type="NCBI Taxonomy" id="252967"/>
    <lineage>
        <taxon>Bacteria</taxon>
        <taxon>Pseudomonadati</taxon>
        <taxon>Spirochaetota</taxon>
        <taxon>Spirochaetia</taxon>
        <taxon>Spirochaetales</taxon>
        <taxon>Spirochaetaceae</taxon>
        <taxon>Thiospirochaeta</taxon>
    </lineage>
</organism>
<evidence type="ECO:0000313" key="7">
    <source>
        <dbReference type="Proteomes" id="UP000323824"/>
    </source>
</evidence>
<dbReference type="SUPFAM" id="SSF110997">
    <property type="entry name" value="Sporulation related repeat"/>
    <property type="match status" value="1"/>
</dbReference>
<evidence type="ECO:0000313" key="6">
    <source>
        <dbReference type="EMBL" id="QEN04997.1"/>
    </source>
</evidence>
<name>A0A5C1QBV3_9SPIO</name>
<comment type="function">
    <text evidence="3">Lytic transglycosylase with a strong preference for naked glycan strands that lack stem peptides.</text>
</comment>
<dbReference type="InterPro" id="IPR009009">
    <property type="entry name" value="RlpA-like_DPBB"/>
</dbReference>
<dbReference type="NCBIfam" id="TIGR00413">
    <property type="entry name" value="rlpA"/>
    <property type="match status" value="1"/>
</dbReference>
<evidence type="ECO:0000256" key="3">
    <source>
        <dbReference type="HAMAP-Rule" id="MF_02071"/>
    </source>
</evidence>
<keyword evidence="7" id="KW-1185">Reference proteome</keyword>
<reference evidence="6 7" key="2">
    <citation type="submission" date="2019-09" db="EMBL/GenBank/DDBJ databases">
        <title>Complete Genome Sequence and Methylome Analysis of free living Spirochaetas.</title>
        <authorList>
            <person name="Leshcheva N."/>
            <person name="Mikheeva N."/>
        </authorList>
    </citation>
    <scope>NUCLEOTIDE SEQUENCE [LARGE SCALE GENOMIC DNA]</scope>
    <source>
        <strain evidence="6 7">P</strain>
    </source>
</reference>
<dbReference type="InterPro" id="IPR034718">
    <property type="entry name" value="RlpA"/>
</dbReference>
<proteinExistence type="inferred from homology"/>
<dbReference type="SUPFAM" id="SSF50685">
    <property type="entry name" value="Barwin-like endoglucanases"/>
    <property type="match status" value="1"/>
</dbReference>
<dbReference type="EMBL" id="CP035807">
    <property type="protein sequence ID" value="QEN04997.1"/>
    <property type="molecule type" value="Genomic_DNA"/>
</dbReference>
<dbReference type="OrthoDB" id="9779128at2"/>
<protein>
    <recommendedName>
        <fullName evidence="3">Probable endolytic peptidoglycan transglycosylase RlpA</fullName>
        <ecNumber evidence="3">4.2.2.-</ecNumber>
    </recommendedName>
</protein>
<dbReference type="RefSeq" id="WP_149568238.1">
    <property type="nucleotide sequence ID" value="NZ_CP035807.1"/>
</dbReference>
<dbReference type="EC" id="4.2.2.-" evidence="3"/>
<keyword evidence="1 3" id="KW-0456">Lyase</keyword>
<keyword evidence="2 3" id="KW-0961">Cell wall biogenesis/degradation</keyword>
<accession>A0A5C1QBV3</accession>
<dbReference type="HAMAP" id="MF_02071">
    <property type="entry name" value="RlpA"/>
    <property type="match status" value="1"/>
</dbReference>
<dbReference type="CDD" id="cd22268">
    <property type="entry name" value="DPBB_RlpA-like"/>
    <property type="match status" value="1"/>
</dbReference>
<dbReference type="InterPro" id="IPR036680">
    <property type="entry name" value="SPOR-like_sf"/>
</dbReference>
<comment type="similarity">
    <text evidence="3 4">Belongs to the RlpA family.</text>
</comment>
<dbReference type="Gene3D" id="2.40.40.10">
    <property type="entry name" value="RlpA-like domain"/>
    <property type="match status" value="1"/>
</dbReference>
<evidence type="ECO:0000256" key="2">
    <source>
        <dbReference type="ARBA" id="ARBA00023316"/>
    </source>
</evidence>
<dbReference type="InterPro" id="IPR036908">
    <property type="entry name" value="RlpA-like_sf"/>
</dbReference>
<dbReference type="PANTHER" id="PTHR34183:SF1">
    <property type="entry name" value="ENDOLYTIC PEPTIDOGLYCAN TRANSGLYCOSYLASE RLPA"/>
    <property type="match status" value="1"/>
</dbReference>
<dbReference type="KEGG" id="sper:EW093_09840"/>
<dbReference type="GO" id="GO:0008932">
    <property type="term" value="F:lytic endotransglycosylase activity"/>
    <property type="evidence" value="ECO:0007669"/>
    <property type="project" value="UniProtKB-UniRule"/>
</dbReference>
<evidence type="ECO:0000259" key="5">
    <source>
        <dbReference type="Pfam" id="PF03330"/>
    </source>
</evidence>
<dbReference type="GO" id="GO:0000270">
    <property type="term" value="P:peptidoglycan metabolic process"/>
    <property type="evidence" value="ECO:0007669"/>
    <property type="project" value="UniProtKB-UniRule"/>
</dbReference>
<dbReference type="Gene3D" id="3.30.70.1070">
    <property type="entry name" value="Sporulation related repeat"/>
    <property type="match status" value="1"/>
</dbReference>
<dbReference type="GO" id="GO:0071555">
    <property type="term" value="P:cell wall organization"/>
    <property type="evidence" value="ECO:0007669"/>
    <property type="project" value="UniProtKB-KW"/>
</dbReference>
<gene>
    <name evidence="3" type="primary">rlpA</name>
    <name evidence="6" type="ORF">EW093_09840</name>
</gene>
<dbReference type="Proteomes" id="UP000323824">
    <property type="component" value="Chromosome"/>
</dbReference>
<dbReference type="GO" id="GO:0042834">
    <property type="term" value="F:peptidoglycan binding"/>
    <property type="evidence" value="ECO:0007669"/>
    <property type="project" value="InterPro"/>
</dbReference>
<sequence>MKRFLFAFLIILPVLIYSHELKGEASWYGGKFIGRQTANGEIFDTMLYTAAHKTLPFNTIVEVTNLDNGKKTTVRINDRGPFIKGRIIDLSQKAAEDIDMVKTGTAKIVLKVIKMPKTAQVMDIQVAAYSNFTYATAMKKKLKSAGFEPKTSMSNTGIMRVMIPNVPISKSYEIVKKLEGLGIDKILIKHRG</sequence>
<dbReference type="Pfam" id="PF03330">
    <property type="entry name" value="DPBB_1"/>
    <property type="match status" value="1"/>
</dbReference>
<evidence type="ECO:0000256" key="1">
    <source>
        <dbReference type="ARBA" id="ARBA00023239"/>
    </source>
</evidence>
<dbReference type="AlphaFoldDB" id="A0A5C1QBV3"/>
<dbReference type="InterPro" id="IPR012997">
    <property type="entry name" value="RplA"/>
</dbReference>